<dbReference type="KEGG" id="pfj:MYCFIDRAFT_169235"/>
<evidence type="ECO:0000256" key="1">
    <source>
        <dbReference type="SAM" id="MobiDB-lite"/>
    </source>
</evidence>
<evidence type="ECO:0000313" key="4">
    <source>
        <dbReference type="Proteomes" id="UP000016932"/>
    </source>
</evidence>
<dbReference type="HOGENOM" id="CLU_1511218_0_0_1"/>
<feature type="compositionally biased region" description="Polar residues" evidence="1">
    <location>
        <begin position="1"/>
        <end position="13"/>
    </location>
</feature>
<reference evidence="3 4" key="1">
    <citation type="journal article" date="2012" name="PLoS Pathog.">
        <title>Diverse lifestyles and strategies of plant pathogenesis encoded in the genomes of eighteen Dothideomycetes fungi.</title>
        <authorList>
            <person name="Ohm R.A."/>
            <person name="Feau N."/>
            <person name="Henrissat B."/>
            <person name="Schoch C.L."/>
            <person name="Horwitz B.A."/>
            <person name="Barry K.W."/>
            <person name="Condon B.J."/>
            <person name="Copeland A.C."/>
            <person name="Dhillon B."/>
            <person name="Glaser F."/>
            <person name="Hesse C.N."/>
            <person name="Kosti I."/>
            <person name="LaButti K."/>
            <person name="Lindquist E.A."/>
            <person name="Lucas S."/>
            <person name="Salamov A.A."/>
            <person name="Bradshaw R.E."/>
            <person name="Ciuffetti L."/>
            <person name="Hamelin R.C."/>
            <person name="Kema G.H.J."/>
            <person name="Lawrence C."/>
            <person name="Scott J.A."/>
            <person name="Spatafora J.W."/>
            <person name="Turgeon B.G."/>
            <person name="de Wit P.J.G.M."/>
            <person name="Zhong S."/>
            <person name="Goodwin S.B."/>
            <person name="Grigoriev I.V."/>
        </authorList>
    </citation>
    <scope>NUCLEOTIDE SEQUENCE [LARGE SCALE GENOMIC DNA]</scope>
    <source>
        <strain evidence="3 4">CIRAD86</strain>
    </source>
</reference>
<evidence type="ECO:0000256" key="2">
    <source>
        <dbReference type="SAM" id="Phobius"/>
    </source>
</evidence>
<dbReference type="EMBL" id="KB446555">
    <property type="protein sequence ID" value="EME87402.1"/>
    <property type="molecule type" value="Genomic_DNA"/>
</dbReference>
<keyword evidence="4" id="KW-1185">Reference proteome</keyword>
<proteinExistence type="predicted"/>
<dbReference type="RefSeq" id="XP_007920854.1">
    <property type="nucleotide sequence ID" value="XM_007922663.1"/>
</dbReference>
<keyword evidence="2" id="KW-1133">Transmembrane helix</keyword>
<organism evidence="3 4">
    <name type="scientific">Pseudocercospora fijiensis (strain CIRAD86)</name>
    <name type="common">Black leaf streak disease fungus</name>
    <name type="synonym">Mycosphaerella fijiensis</name>
    <dbReference type="NCBI Taxonomy" id="383855"/>
    <lineage>
        <taxon>Eukaryota</taxon>
        <taxon>Fungi</taxon>
        <taxon>Dikarya</taxon>
        <taxon>Ascomycota</taxon>
        <taxon>Pezizomycotina</taxon>
        <taxon>Dothideomycetes</taxon>
        <taxon>Dothideomycetidae</taxon>
        <taxon>Mycosphaerellales</taxon>
        <taxon>Mycosphaerellaceae</taxon>
        <taxon>Pseudocercospora</taxon>
    </lineage>
</organism>
<keyword evidence="2" id="KW-0812">Transmembrane</keyword>
<dbReference type="GeneID" id="19332339"/>
<feature type="region of interest" description="Disordered" evidence="1">
    <location>
        <begin position="1"/>
        <end position="22"/>
    </location>
</feature>
<accession>N1Q916</accession>
<dbReference type="Proteomes" id="UP000016932">
    <property type="component" value="Unassembled WGS sequence"/>
</dbReference>
<feature type="transmembrane region" description="Helical" evidence="2">
    <location>
        <begin position="126"/>
        <end position="147"/>
    </location>
</feature>
<dbReference type="VEuPathDB" id="FungiDB:MYCFIDRAFT_169235"/>
<keyword evidence="2" id="KW-0472">Membrane</keyword>
<protein>
    <submittedName>
        <fullName evidence="3">Uncharacterized protein</fullName>
    </submittedName>
</protein>
<sequence length="178" mass="20088">MYEHASGTSSTRAPQPGEESVRLSPNKEAGLAFWISSSPQPATFRPERHGSERQLEAVAVWLAASCREKATRGIQPPKFFRIAQINPPIIHSPKCLRSAGQLILAATRYNVPHHVLTFYGLRRLAFLRLSAVFLLLISGLLCHVSSWDTKFMPWHHDTQTYFGLLVYRSTTRSWTSTL</sequence>
<dbReference type="AlphaFoldDB" id="N1Q916"/>
<name>N1Q916_PSEFD</name>
<gene>
    <name evidence="3" type="ORF">MYCFIDRAFT_169235</name>
</gene>
<evidence type="ECO:0000313" key="3">
    <source>
        <dbReference type="EMBL" id="EME87402.1"/>
    </source>
</evidence>